<gene>
    <name evidence="3" type="ORF">GQ61_04540</name>
</gene>
<name>A0A1W6N4B7_9PROT</name>
<dbReference type="KEGG" id="naf:GQ61_04540"/>
<dbReference type="PROSITE" id="PS51257">
    <property type="entry name" value="PROKAR_LIPOPROTEIN"/>
    <property type="match status" value="1"/>
</dbReference>
<evidence type="ECO:0000259" key="2">
    <source>
        <dbReference type="PROSITE" id="PS51782"/>
    </source>
</evidence>
<reference evidence="3 4" key="1">
    <citation type="submission" date="2014-06" db="EMBL/GenBank/DDBJ databases">
        <title>The genome of the endonuclear symbiont Nucleicultrix amoebiphila.</title>
        <authorList>
            <person name="Schulz F."/>
            <person name="Horn M."/>
        </authorList>
    </citation>
    <scope>NUCLEOTIDE SEQUENCE [LARGE SCALE GENOMIC DNA]</scope>
    <source>
        <strain evidence="3 4">FS5</strain>
    </source>
</reference>
<organism evidence="3 4">
    <name type="scientific">Candidatus Nucleicultrix amoebiphila FS5</name>
    <dbReference type="NCBI Taxonomy" id="1414854"/>
    <lineage>
        <taxon>Bacteria</taxon>
        <taxon>Pseudomonadati</taxon>
        <taxon>Pseudomonadota</taxon>
        <taxon>Alphaproteobacteria</taxon>
        <taxon>Holosporales</taxon>
        <taxon>Candidatus Nucleicultricaceae</taxon>
        <taxon>Candidatus Nucleicultrix</taxon>
    </lineage>
</organism>
<dbReference type="Gene3D" id="3.10.350.10">
    <property type="entry name" value="LysM domain"/>
    <property type="match status" value="1"/>
</dbReference>
<dbReference type="CDD" id="cd00118">
    <property type="entry name" value="LysM"/>
    <property type="match status" value="1"/>
</dbReference>
<dbReference type="InterPro" id="IPR050570">
    <property type="entry name" value="Cell_wall_metabolism_enzyme"/>
</dbReference>
<dbReference type="CDD" id="cd12797">
    <property type="entry name" value="M23_peptidase"/>
    <property type="match status" value="1"/>
</dbReference>
<dbReference type="Pfam" id="PF01551">
    <property type="entry name" value="Peptidase_M23"/>
    <property type="match status" value="1"/>
</dbReference>
<evidence type="ECO:0000256" key="1">
    <source>
        <dbReference type="SAM" id="MobiDB-lite"/>
    </source>
</evidence>
<dbReference type="EMBL" id="CP008743">
    <property type="protein sequence ID" value="ARN84694.1"/>
    <property type="molecule type" value="Genomic_DNA"/>
</dbReference>
<dbReference type="PANTHER" id="PTHR21666">
    <property type="entry name" value="PEPTIDASE-RELATED"/>
    <property type="match status" value="1"/>
</dbReference>
<dbReference type="Pfam" id="PF01476">
    <property type="entry name" value="LysM"/>
    <property type="match status" value="1"/>
</dbReference>
<proteinExistence type="predicted"/>
<dbReference type="PROSITE" id="PS51782">
    <property type="entry name" value="LYSM"/>
    <property type="match status" value="1"/>
</dbReference>
<dbReference type="SUPFAM" id="SSF54106">
    <property type="entry name" value="LysM domain"/>
    <property type="match status" value="1"/>
</dbReference>
<keyword evidence="4" id="KW-1185">Reference proteome</keyword>
<dbReference type="Proteomes" id="UP000237351">
    <property type="component" value="Chromosome"/>
</dbReference>
<dbReference type="InterPro" id="IPR018392">
    <property type="entry name" value="LysM"/>
</dbReference>
<dbReference type="SUPFAM" id="SSF51261">
    <property type="entry name" value="Duplicated hybrid motif"/>
    <property type="match status" value="1"/>
</dbReference>
<dbReference type="PANTHER" id="PTHR21666:SF270">
    <property type="entry name" value="MUREIN HYDROLASE ACTIVATOR ENVC"/>
    <property type="match status" value="1"/>
</dbReference>
<evidence type="ECO:0000313" key="3">
    <source>
        <dbReference type="EMBL" id="ARN84694.1"/>
    </source>
</evidence>
<accession>A0A1W6N4B7</accession>
<dbReference type="InterPro" id="IPR016047">
    <property type="entry name" value="M23ase_b-sheet_dom"/>
</dbReference>
<protein>
    <recommendedName>
        <fullName evidence="2">LysM domain-containing protein</fullName>
    </recommendedName>
</protein>
<dbReference type="AlphaFoldDB" id="A0A1W6N4B7"/>
<feature type="region of interest" description="Disordered" evidence="1">
    <location>
        <begin position="97"/>
        <end position="288"/>
    </location>
</feature>
<feature type="compositionally biased region" description="Polar residues" evidence="1">
    <location>
        <begin position="262"/>
        <end position="275"/>
    </location>
</feature>
<dbReference type="InterPro" id="IPR011055">
    <property type="entry name" value="Dup_hybrid_motif"/>
</dbReference>
<dbReference type="GO" id="GO:0004222">
    <property type="term" value="F:metalloendopeptidase activity"/>
    <property type="evidence" value="ECO:0007669"/>
    <property type="project" value="TreeGrafter"/>
</dbReference>
<dbReference type="STRING" id="1414854.GQ61_04540"/>
<sequence>MKSWLYISFVILLSACSERVGPPAHFSYGTGTAAPAMNRMMVIVQQGETLTQIAQKYHVSTRDLIILNHIPSPYSVRPGQQLLVPKVQHLATLSKPSTAPVVSSHPLSPVPSVITPQPLKTAEPSVPQKTEEEWEDVETLDQKNPDKSTSNIKDQDLKPAKKNLKEAKKKEKHDSKKKEKTSSFNEAEEEDPFESLRGEEINQELSSFRKKKNKVEKKSVTETQEPLLQKNKTHSKSKKTEEPRVEEQTPQEESVNEEAPLSETTQESGAETNDAATEKESTEPKLFNFSWPLESTGSILIQFNQSTEGAKNDGINIKASRGTKILAIEDGVIEYSANEVRGFGNIILINHGGGWKSAYCHADKVLIKQGDRVTKGQTIATVGSSGFVNTPQLHFELRKNAKPHDPLKYLKQS</sequence>
<feature type="compositionally biased region" description="Basic and acidic residues" evidence="1">
    <location>
        <begin position="153"/>
        <end position="181"/>
    </location>
</feature>
<dbReference type="Gene3D" id="2.70.70.10">
    <property type="entry name" value="Glucose Permease (Domain IIA)"/>
    <property type="match status" value="1"/>
</dbReference>
<dbReference type="InterPro" id="IPR036779">
    <property type="entry name" value="LysM_dom_sf"/>
</dbReference>
<evidence type="ECO:0000313" key="4">
    <source>
        <dbReference type="Proteomes" id="UP000237351"/>
    </source>
</evidence>
<feature type="compositionally biased region" description="Basic and acidic residues" evidence="1">
    <location>
        <begin position="238"/>
        <end position="247"/>
    </location>
</feature>
<dbReference type="RefSeq" id="WP_085784156.1">
    <property type="nucleotide sequence ID" value="NZ_CP008743.1"/>
</dbReference>
<dbReference type="OrthoDB" id="9795421at2"/>
<feature type="domain" description="LysM" evidence="2">
    <location>
        <begin position="40"/>
        <end position="84"/>
    </location>
</feature>
<feature type="compositionally biased region" description="Low complexity" evidence="1">
    <location>
        <begin position="100"/>
        <end position="113"/>
    </location>
</feature>
<dbReference type="SMART" id="SM00257">
    <property type="entry name" value="LysM"/>
    <property type="match status" value="1"/>
</dbReference>